<evidence type="ECO:0000313" key="1">
    <source>
        <dbReference type="EMBL" id="TNC59857.1"/>
    </source>
</evidence>
<comment type="caution">
    <text evidence="1">The sequence shown here is derived from an EMBL/GenBank/DDBJ whole genome shotgun (WGS) entry which is preliminary data.</text>
</comment>
<sequence>MAVHTWQENALVFPDRIHLIPSGRTAVDEAITAFGLGRIRVFPASATVEALRYAKRLQAETQDDAPSIL</sequence>
<name>A0A5C4N3B3_9RHOB</name>
<dbReference type="Proteomes" id="UP000305709">
    <property type="component" value="Unassembled WGS sequence"/>
</dbReference>
<gene>
    <name evidence="1" type="ORF">FHG71_22460</name>
</gene>
<dbReference type="RefSeq" id="WP_139083980.1">
    <property type="nucleotide sequence ID" value="NZ_VDFV01000092.1"/>
</dbReference>
<proteinExistence type="predicted"/>
<keyword evidence="2" id="KW-1185">Reference proteome</keyword>
<reference evidence="1 2" key="1">
    <citation type="submission" date="2019-06" db="EMBL/GenBank/DDBJ databases">
        <authorList>
            <person name="Jiang L."/>
        </authorList>
    </citation>
    <scope>NUCLEOTIDE SEQUENCE [LARGE SCALE GENOMIC DNA]</scope>
    <source>
        <strain evidence="1 2">YIM 48858</strain>
    </source>
</reference>
<dbReference type="EMBL" id="VDFV01000092">
    <property type="protein sequence ID" value="TNC59857.1"/>
    <property type="molecule type" value="Genomic_DNA"/>
</dbReference>
<organism evidence="1 2">
    <name type="scientific">Rubellimicrobium roseum</name>
    <dbReference type="NCBI Taxonomy" id="687525"/>
    <lineage>
        <taxon>Bacteria</taxon>
        <taxon>Pseudomonadati</taxon>
        <taxon>Pseudomonadota</taxon>
        <taxon>Alphaproteobacteria</taxon>
        <taxon>Rhodobacterales</taxon>
        <taxon>Roseobacteraceae</taxon>
        <taxon>Rubellimicrobium</taxon>
    </lineage>
</organism>
<evidence type="ECO:0000313" key="2">
    <source>
        <dbReference type="Proteomes" id="UP000305709"/>
    </source>
</evidence>
<accession>A0A5C4N3B3</accession>
<dbReference type="AlphaFoldDB" id="A0A5C4N3B3"/>
<protein>
    <submittedName>
        <fullName evidence="1">Uncharacterized protein</fullName>
    </submittedName>
</protein>